<feature type="region of interest" description="Disordered" evidence="7">
    <location>
        <begin position="87"/>
        <end position="139"/>
    </location>
</feature>
<gene>
    <name evidence="9" type="ORF">BpHYR1_008620</name>
</gene>
<evidence type="ECO:0000256" key="1">
    <source>
        <dbReference type="ARBA" id="ARBA00004123"/>
    </source>
</evidence>
<evidence type="ECO:0000256" key="3">
    <source>
        <dbReference type="ARBA" id="ARBA00022771"/>
    </source>
</evidence>
<dbReference type="InterPro" id="IPR003656">
    <property type="entry name" value="Znf_BED"/>
</dbReference>
<dbReference type="GO" id="GO:0008270">
    <property type="term" value="F:zinc ion binding"/>
    <property type="evidence" value="ECO:0007669"/>
    <property type="project" value="UniProtKB-KW"/>
</dbReference>
<keyword evidence="4" id="KW-0862">Zinc</keyword>
<feature type="compositionally biased region" description="Polar residues" evidence="7">
    <location>
        <begin position="180"/>
        <end position="210"/>
    </location>
</feature>
<dbReference type="EMBL" id="REGN01001818">
    <property type="protein sequence ID" value="RNA32300.1"/>
    <property type="molecule type" value="Genomic_DNA"/>
</dbReference>
<evidence type="ECO:0000256" key="6">
    <source>
        <dbReference type="PROSITE-ProRule" id="PRU00027"/>
    </source>
</evidence>
<dbReference type="GO" id="GO:0005634">
    <property type="term" value="C:nucleus"/>
    <property type="evidence" value="ECO:0007669"/>
    <property type="project" value="UniProtKB-SubCell"/>
</dbReference>
<dbReference type="AlphaFoldDB" id="A0A3M7S9S2"/>
<dbReference type="GO" id="GO:0003677">
    <property type="term" value="F:DNA binding"/>
    <property type="evidence" value="ECO:0007669"/>
    <property type="project" value="InterPro"/>
</dbReference>
<keyword evidence="10" id="KW-1185">Reference proteome</keyword>
<dbReference type="CDD" id="cd20908">
    <property type="entry name" value="SUF4-like"/>
    <property type="match status" value="1"/>
</dbReference>
<sequence length="321" mass="35845">MGRKKKKTSKPWCWYCNREFEDEKILLQHQKAKHFKCHICHKKLYTGPGLQIHCMQVHKESIDRVPNAIKGRDDITLEICGMENIPEEDLVEHEKQKAQQSGQGKDEYLDSDSEDSQPPPPPPPPPPPKVAPGPAPMQPPIPSPMMMGYPPHMMIPGYPPPMMGMMGMNPMMMFPMPGMQNVQNRPNIPNPSHSAQPHSATPQSNPQSVIMQKPPHGQKPPPLMSLNPQPLMATQAQKVPLQSSIPPNIQSPIFPPVVPPPLMQIPPPPPPPKIPQAVEPPKIEILPPGSILVHPEYDISLEEYRASLPKYKSQSQNGNKY</sequence>
<evidence type="ECO:0000256" key="7">
    <source>
        <dbReference type="SAM" id="MobiDB-lite"/>
    </source>
</evidence>
<evidence type="ECO:0000256" key="4">
    <source>
        <dbReference type="ARBA" id="ARBA00022833"/>
    </source>
</evidence>
<comment type="caution">
    <text evidence="9">The sequence shown here is derived from an EMBL/GenBank/DDBJ whole genome shotgun (WGS) entry which is preliminary data.</text>
</comment>
<evidence type="ECO:0000256" key="2">
    <source>
        <dbReference type="ARBA" id="ARBA00022723"/>
    </source>
</evidence>
<dbReference type="PANTHER" id="PTHR23215">
    <property type="entry name" value="ZINC FINGER PROTEIN 207"/>
    <property type="match status" value="1"/>
</dbReference>
<keyword evidence="2" id="KW-0479">Metal-binding</keyword>
<dbReference type="PANTHER" id="PTHR23215:SF0">
    <property type="entry name" value="BUB3-INTERACTING AND GLEBS MOTIF-CONTAINING PROTEIN ZNF207"/>
    <property type="match status" value="1"/>
</dbReference>
<evidence type="ECO:0000313" key="10">
    <source>
        <dbReference type="Proteomes" id="UP000276133"/>
    </source>
</evidence>
<name>A0A3M7S9S2_BRAPC</name>
<proteinExistence type="predicted"/>
<comment type="subcellular location">
    <subcellularLocation>
        <location evidence="1">Nucleus</location>
    </subcellularLocation>
</comment>
<dbReference type="PROSITE" id="PS50808">
    <property type="entry name" value="ZF_BED"/>
    <property type="match status" value="1"/>
</dbReference>
<keyword evidence="3 6" id="KW-0863">Zinc-finger</keyword>
<feature type="domain" description="BED-type" evidence="8">
    <location>
        <begin position="6"/>
        <end position="65"/>
    </location>
</feature>
<evidence type="ECO:0000256" key="5">
    <source>
        <dbReference type="ARBA" id="ARBA00023242"/>
    </source>
</evidence>
<dbReference type="PROSITE" id="PS00028">
    <property type="entry name" value="ZINC_FINGER_C2H2_1"/>
    <property type="match status" value="2"/>
</dbReference>
<organism evidence="9 10">
    <name type="scientific">Brachionus plicatilis</name>
    <name type="common">Marine rotifer</name>
    <name type="synonym">Brachionus muelleri</name>
    <dbReference type="NCBI Taxonomy" id="10195"/>
    <lineage>
        <taxon>Eukaryota</taxon>
        <taxon>Metazoa</taxon>
        <taxon>Spiralia</taxon>
        <taxon>Gnathifera</taxon>
        <taxon>Rotifera</taxon>
        <taxon>Eurotatoria</taxon>
        <taxon>Monogononta</taxon>
        <taxon>Pseudotrocha</taxon>
        <taxon>Ploima</taxon>
        <taxon>Brachionidae</taxon>
        <taxon>Brachionus</taxon>
    </lineage>
</organism>
<dbReference type="InterPro" id="IPR013087">
    <property type="entry name" value="Znf_C2H2_type"/>
</dbReference>
<dbReference type="OrthoDB" id="1306014at2759"/>
<reference evidence="9 10" key="1">
    <citation type="journal article" date="2018" name="Sci. Rep.">
        <title>Genomic signatures of local adaptation to the degree of environmental predictability in rotifers.</title>
        <authorList>
            <person name="Franch-Gras L."/>
            <person name="Hahn C."/>
            <person name="Garcia-Roger E.M."/>
            <person name="Carmona M.J."/>
            <person name="Serra M."/>
            <person name="Gomez A."/>
        </authorList>
    </citation>
    <scope>NUCLEOTIDE SEQUENCE [LARGE SCALE GENOMIC DNA]</scope>
    <source>
        <strain evidence="9">HYR1</strain>
    </source>
</reference>
<dbReference type="Proteomes" id="UP000276133">
    <property type="component" value="Unassembled WGS sequence"/>
</dbReference>
<feature type="compositionally biased region" description="Pro residues" evidence="7">
    <location>
        <begin position="117"/>
        <end position="139"/>
    </location>
</feature>
<evidence type="ECO:0000313" key="9">
    <source>
        <dbReference type="EMBL" id="RNA32300.1"/>
    </source>
</evidence>
<evidence type="ECO:0000259" key="8">
    <source>
        <dbReference type="PROSITE" id="PS50808"/>
    </source>
</evidence>
<feature type="region of interest" description="Disordered" evidence="7">
    <location>
        <begin position="178"/>
        <end position="219"/>
    </location>
</feature>
<dbReference type="SMART" id="SM00355">
    <property type="entry name" value="ZnF_C2H2"/>
    <property type="match status" value="2"/>
</dbReference>
<dbReference type="STRING" id="10195.A0A3M7S9S2"/>
<keyword evidence="5" id="KW-0539">Nucleus</keyword>
<accession>A0A3M7S9S2</accession>
<protein>
    <submittedName>
        <fullName evidence="9">BUB3-interacting and GLEBS motif-containing ZNF207-like protein</fullName>
    </submittedName>
</protein>